<name>U2QR70_9BACL</name>
<dbReference type="eggNOG" id="COG0252">
    <property type="taxonomic scope" value="Bacteria"/>
</dbReference>
<evidence type="ECO:0000313" key="2">
    <source>
        <dbReference type="Proteomes" id="UP000016637"/>
    </source>
</evidence>
<dbReference type="AlphaFoldDB" id="U2QR70"/>
<accession>U2QR70</accession>
<gene>
    <name evidence="1" type="ORF">HMPREF1983_00736</name>
</gene>
<dbReference type="Pfam" id="PF09338">
    <property type="entry name" value="Gly_reductase"/>
    <property type="match status" value="2"/>
</dbReference>
<dbReference type="GO" id="GO:0050485">
    <property type="term" value="F:oxidoreductase activity, acting on X-H and Y-H to form an X-Y bond, with a disulfide as acceptor"/>
    <property type="evidence" value="ECO:0007669"/>
    <property type="project" value="InterPro"/>
</dbReference>
<proteinExistence type="predicted"/>
<dbReference type="eggNOG" id="COG5275">
    <property type="taxonomic scope" value="Bacteria"/>
</dbReference>
<evidence type="ECO:0000313" key="1">
    <source>
        <dbReference type="EMBL" id="ERK58709.1"/>
    </source>
</evidence>
<protein>
    <recommendedName>
        <fullName evidence="3">D-proline reductase, PrdA proprotein</fullName>
    </recommendedName>
</protein>
<dbReference type="Proteomes" id="UP000016637">
    <property type="component" value="Unassembled WGS sequence"/>
</dbReference>
<dbReference type="EMBL" id="AWVP01000044">
    <property type="protein sequence ID" value="ERK58709.1"/>
    <property type="molecule type" value="Genomic_DNA"/>
</dbReference>
<sequence length="414" mass="45822">MGLGPSIKMTTLHHYRCPLVEVATKDSDIEIVGIIVSGVSESYDDKVYSAKRVGDIAKTLQVDGALVAIDGWGNHHIDFVNIIENLGKNDISSIGLSFIGLQGRLVCTNQYIDCIIDTNKGTTGYESCMVGENNLTDYDAKKAVAILKNKLSKRQRLNNINSNKELRVGKLTKKVFTINEVAFGEKTELINNKLIIRKNIARTFISFDKRIKQIKVNIIKPHEHNIFVNSNLDCMPIACKYSGELGEGITHELDGVTVMITGVEIGTGYQPANIGSSEGVLKDRVYFDRAGTPGTSDYIIHIDFSFFDGEGRTADGVIGAHRLVDLIVQEIRDVLVKVDNIPYKKYEYYDVRKPDKAKVVIVKIVSGLGNMYDTVLFPLEPGGILGGRNIRDSRNLPYVISVNQCRDGVIHSLL</sequence>
<organism evidence="1 2">
    <name type="scientific">Gemella bergeri ATCC 700627</name>
    <dbReference type="NCBI Taxonomy" id="1321820"/>
    <lineage>
        <taxon>Bacteria</taxon>
        <taxon>Bacillati</taxon>
        <taxon>Bacillota</taxon>
        <taxon>Bacilli</taxon>
        <taxon>Bacillales</taxon>
        <taxon>Gemellaceae</taxon>
        <taxon>Gemella</taxon>
    </lineage>
</organism>
<comment type="caution">
    <text evidence="1">The sequence shown here is derived from an EMBL/GenBank/DDBJ whole genome shotgun (WGS) entry which is preliminary data.</text>
</comment>
<dbReference type="HOGENOM" id="CLU_668693_0_0_9"/>
<keyword evidence="2" id="KW-1185">Reference proteome</keyword>
<dbReference type="PATRIC" id="fig|1321820.3.peg.720"/>
<dbReference type="RefSeq" id="WP_021753381.1">
    <property type="nucleotide sequence ID" value="NZ_KI271860.1"/>
</dbReference>
<dbReference type="InterPro" id="IPR015417">
    <property type="entry name" value="Gly_reductase_pB_sua/b"/>
</dbReference>
<reference evidence="1 2" key="1">
    <citation type="submission" date="2013-08" db="EMBL/GenBank/DDBJ databases">
        <authorList>
            <person name="Weinstock G."/>
            <person name="Sodergren E."/>
            <person name="Wylie T."/>
            <person name="Fulton L."/>
            <person name="Fulton R."/>
            <person name="Fronick C."/>
            <person name="O'Laughlin M."/>
            <person name="Godfrey J."/>
            <person name="Miner T."/>
            <person name="Herter B."/>
            <person name="Appelbaum E."/>
            <person name="Cordes M."/>
            <person name="Lek S."/>
            <person name="Wollam A."/>
            <person name="Pepin K.H."/>
            <person name="Palsikar V.B."/>
            <person name="Mitreva M."/>
            <person name="Wilson R.K."/>
        </authorList>
    </citation>
    <scope>NUCLEOTIDE SEQUENCE [LARGE SCALE GENOMIC DNA]</scope>
    <source>
        <strain evidence="1 2">ATCC 700627</strain>
    </source>
</reference>
<evidence type="ECO:0008006" key="3">
    <source>
        <dbReference type="Google" id="ProtNLM"/>
    </source>
</evidence>